<name>A0A7C8MA87_9PLEO</name>
<keyword evidence="4" id="KW-0159">Chromosome partition</keyword>
<feature type="compositionally biased region" description="Basic residues" evidence="5">
    <location>
        <begin position="1374"/>
        <end position="1384"/>
    </location>
</feature>
<reference evidence="7 8" key="1">
    <citation type="submission" date="2020-01" db="EMBL/GenBank/DDBJ databases">
        <authorList>
            <consortium name="DOE Joint Genome Institute"/>
            <person name="Haridas S."/>
            <person name="Albert R."/>
            <person name="Binder M."/>
            <person name="Bloem J."/>
            <person name="Labutti K."/>
            <person name="Salamov A."/>
            <person name="Andreopoulos B."/>
            <person name="Baker S.E."/>
            <person name="Barry K."/>
            <person name="Bills G."/>
            <person name="Bluhm B.H."/>
            <person name="Cannon C."/>
            <person name="Castanera R."/>
            <person name="Culley D.E."/>
            <person name="Daum C."/>
            <person name="Ezra D."/>
            <person name="Gonzalez J.B."/>
            <person name="Henrissat B."/>
            <person name="Kuo A."/>
            <person name="Liang C."/>
            <person name="Lipzen A."/>
            <person name="Lutzoni F."/>
            <person name="Magnuson J."/>
            <person name="Mondo S."/>
            <person name="Nolan M."/>
            <person name="Ohm R."/>
            <person name="Pangilinan J."/>
            <person name="Park H.-J.H."/>
            <person name="Ramirez L."/>
            <person name="Alfaro M."/>
            <person name="Sun H."/>
            <person name="Tritt A."/>
            <person name="Yoshinaga Y."/>
            <person name="Zwiers L.-H.L."/>
            <person name="Turgeon B.G."/>
            <person name="Goodwin S.B."/>
            <person name="Spatafora J.W."/>
            <person name="Crous P.W."/>
            <person name="Grigoriev I.V."/>
        </authorList>
    </citation>
    <scope>NUCLEOTIDE SEQUENCE [LARGE SCALE GENOMIC DNA]</scope>
    <source>
        <strain evidence="7 8">CBS 611.86</strain>
    </source>
</reference>
<dbReference type="Pfam" id="PF03568">
    <property type="entry name" value="Separin_C"/>
    <property type="match status" value="1"/>
</dbReference>
<dbReference type="GO" id="GO:0072686">
    <property type="term" value="C:mitotic spindle"/>
    <property type="evidence" value="ECO:0007669"/>
    <property type="project" value="TreeGrafter"/>
</dbReference>
<dbReference type="GO" id="GO:0005737">
    <property type="term" value="C:cytoplasm"/>
    <property type="evidence" value="ECO:0007669"/>
    <property type="project" value="TreeGrafter"/>
</dbReference>
<evidence type="ECO:0000256" key="1">
    <source>
        <dbReference type="ARBA" id="ARBA00000451"/>
    </source>
</evidence>
<dbReference type="EMBL" id="JAADJZ010000021">
    <property type="protein sequence ID" value="KAF2868022.1"/>
    <property type="molecule type" value="Genomic_DNA"/>
</dbReference>
<feature type="region of interest" description="Disordered" evidence="5">
    <location>
        <begin position="111"/>
        <end position="177"/>
    </location>
</feature>
<evidence type="ECO:0000256" key="5">
    <source>
        <dbReference type="SAM" id="MobiDB-lite"/>
    </source>
</evidence>
<dbReference type="GO" id="GO:0051307">
    <property type="term" value="P:meiotic chromosome separation"/>
    <property type="evidence" value="ECO:0007669"/>
    <property type="project" value="TreeGrafter"/>
</dbReference>
<evidence type="ECO:0000256" key="2">
    <source>
        <dbReference type="ARBA" id="ARBA00012489"/>
    </source>
</evidence>
<evidence type="ECO:0000313" key="8">
    <source>
        <dbReference type="Proteomes" id="UP000481861"/>
    </source>
</evidence>
<evidence type="ECO:0000259" key="6">
    <source>
        <dbReference type="PROSITE" id="PS51700"/>
    </source>
</evidence>
<comment type="catalytic activity">
    <reaction evidence="1">
        <text>All bonds known to be hydrolyzed by this endopeptidase have arginine in P1 and an acidic residue in P4. P6 is often occupied by an acidic residue or by a hydroxy-amino-acid residue, the phosphorylation of which enhances cleavage.</text>
        <dbReference type="EC" id="3.4.22.49"/>
    </reaction>
</comment>
<sequence length="2207" mass="243393">MAAKNDPTRIRIDNIKADLRSISTCTSATAVELQALLAGKGDEPVQKENRTAKSAASVIVQSSGRRRAGVATVTASLKTVKQPSTSLSPRERYIVATEIANITLKSLADALKTSPPPQLPRPSSKPISTEKDARKAPKQHTGHAKDLTVSSPLQERSSSQTTISPTKPLLRRSSSCSSSSAVRAETGLVATAECATIAFRYLGTTEAAKTAGKDTPGLQYENGLLALIGKLVTHGLDNLAVKELRVLKRRLDNYLGIVTAPQGDLPAKGKAIPKSALPREKESVASLLDFPTLDQTSPALPIITSHQIYALRVISRLRRPRIVEATWEYLKLSSPSSPANLISHIATSPDARLKATRQLETLAQTILQLCPSISSSADNNQSEASPDVVLQLQHLTFKIRQRWWALAKHQGDEEKELIEPFSKCIIAFSRRSQMPPRMKFKLAESLYVDILGLEEDSVASKRTGLPSFILAAKMLGSLAQTGGLTQEALRWIGLTQPQSSISNSAAGNANQLVRIATISLEASTKGSTHPGSDESIASALDALSGSLGGSATQLDSLFIEVNALRRVATRIFATNVSITTMDHPTKSLQKQSFRIISACVHFSARFVKTGLPDDSDAERQPRYHERVIMVSKMLKSIVDSVLACCRQRLSLERDWMEIDTLIQDCLCVLQNVEQHIKDDILFGSLYPKDGYSPFVKLSNAYWAIYLHMRKAKGDPELFTKAIQRSIELLRTRTQGEKQSGLLPMKFEKLGETLDDMGQTEGSRRAFLNSTEEHVKGDALQMMLDLVVKHPIYQIFDGHSPLATLGRVLKSYHRSIFKSNMPDFVGLAFFDDTDLPPAVRGALLEWQLAMYLKTLSRNRSVDSGIQASVQEIVKRLLVLYTPAEYPIRRQRVFVMILQLAQSQLDALSDGTRLAAIEVDREMDISRSQDRDLSQFGANLTVLLKLKSSMQESIPPITVIQECFSMWQTLVESTSSWDGLTKQIDNPEPWIQEMQAVADYLLAKGEEYVCIPVLHLLGKVLELEKSGDVSRLVSTLCALGLQFLRLGYSGKAGFAFAKAETLVDNSTSTETKLRWHLNYAEYLLQIGNSIKCQKILLTAETIAQGDTQFMDLTKQSTSLSGRMRFNRILADACYVYSLLSTSNGHHRDAARYAKQCVALNRRVWAALESKSTSQRAIPSTSNESDSTFDPLSSMRNEKGMPLVMAVTHDALKGADFWSLIPSLYRGLMQQSVIFAHQGLLHEAVYVAEQADKVVSALDSRSLSIENASYRAEYWAESGRPDKAQPILEKITQSASCKHLSMASYHSAMAKIHHSTRDYDKELAAYETVEKLLDSLTLPSTVRALDTFSSTDTEVNSLAEQMSAVSLETAEPESKKPARTTRGRKPVARAVSKVAPKSAPRTATKRNPKAASSTVSHSVQKRSESPPSTASIAAECSLLYNLQVDVVRKKALSALSQEDVLKALQFLDHAQSMQPSHERNPMHLWTRFKVLLSQSMQELAKDFTLNTLPDSTIAFPSMAKKDRSPSAGAGDSVNRSAIVAPTTKSKGKRSTKDDVLANLYEARECLTHAHSLLANGGSRHNFQLACFALGHLTVVLSAVSGGDLHGSLHPLYAAYMSEIPKCNSLRLAQESINVECENMSREEYMKWPELRPSNSVTLATATEFQETYVDVIPKSWTAISLALSEAHDELFITRYDNGNSPFVLRLPMARHTSRDMDEEEFTFEDGRRDFDEIIELSDFSTRSAKDVTSREAKVQWWTEREALDTRLHELLINIENIWLGGFKGIFSQHPRQPALLARFRKSLNAILDRHLPSRSGRKQEKRVMLDARVLDLFVGLGDASHEELDLDEALMDLLYFVVDILQFNGERNAYDEIDFDAMVIETLDALRAYHGASTGVSSQTRHTILILDKNLHGFPWESLPSLEKLSISRLPSLAALRERILAARPSSGTAESLPGHYISGMSGGTSILNPSGDLSNTLKTLKPRLDEMQGDWTHIANRAPTETEFESSLKEKDLVLYFGHGSGAQFIKSKSVRRLYPGTQVEDESRPGCATTLLFGCSSAHLTENGIYEPSGMLASYLTAGAPAVLGMLWDVTDKDCDRFAVKAGELWGLWPESTADAEVEAPKTAKKSKGKGKVAQLVDEVESARGSSDGKKKRRDRGQAVDEQTLDAAVKRRRGVGLDEAVRAARDACVLRYLNGAAAVVYGIPVFLD</sequence>
<evidence type="ECO:0000256" key="3">
    <source>
        <dbReference type="ARBA" id="ARBA00022801"/>
    </source>
</evidence>
<dbReference type="OrthoDB" id="10255632at2759"/>
<dbReference type="PROSITE" id="PS51700">
    <property type="entry name" value="SEPARIN"/>
    <property type="match status" value="1"/>
</dbReference>
<dbReference type="GO" id="GO:0006508">
    <property type="term" value="P:proteolysis"/>
    <property type="evidence" value="ECO:0007669"/>
    <property type="project" value="InterPro"/>
</dbReference>
<dbReference type="EC" id="3.4.22.49" evidence="2"/>
<dbReference type="PANTHER" id="PTHR12792">
    <property type="entry name" value="EXTRA SPINDLE POLES 1-RELATED"/>
    <property type="match status" value="1"/>
</dbReference>
<protein>
    <recommendedName>
        <fullName evidence="2">separase</fullName>
        <ecNumber evidence="2">3.4.22.49</ecNumber>
    </recommendedName>
</protein>
<dbReference type="Gene3D" id="1.25.40.10">
    <property type="entry name" value="Tetratricopeptide repeat domain"/>
    <property type="match status" value="1"/>
</dbReference>
<dbReference type="InterPro" id="IPR011990">
    <property type="entry name" value="TPR-like_helical_dom_sf"/>
</dbReference>
<accession>A0A7C8MA87</accession>
<feature type="region of interest" description="Disordered" evidence="5">
    <location>
        <begin position="1516"/>
        <end position="1548"/>
    </location>
</feature>
<feature type="compositionally biased region" description="Polar residues" evidence="5">
    <location>
        <begin position="148"/>
        <end position="165"/>
    </location>
</feature>
<dbReference type="GO" id="GO:0004197">
    <property type="term" value="F:cysteine-type endopeptidase activity"/>
    <property type="evidence" value="ECO:0007669"/>
    <property type="project" value="InterPro"/>
</dbReference>
<organism evidence="7 8">
    <name type="scientific">Massariosphaeria phaeospora</name>
    <dbReference type="NCBI Taxonomy" id="100035"/>
    <lineage>
        <taxon>Eukaryota</taxon>
        <taxon>Fungi</taxon>
        <taxon>Dikarya</taxon>
        <taxon>Ascomycota</taxon>
        <taxon>Pezizomycotina</taxon>
        <taxon>Dothideomycetes</taxon>
        <taxon>Pleosporomycetidae</taxon>
        <taxon>Pleosporales</taxon>
        <taxon>Pleosporales incertae sedis</taxon>
        <taxon>Massariosphaeria</taxon>
    </lineage>
</organism>
<keyword evidence="8" id="KW-1185">Reference proteome</keyword>
<dbReference type="Proteomes" id="UP000481861">
    <property type="component" value="Unassembled WGS sequence"/>
</dbReference>
<proteinExistence type="predicted"/>
<dbReference type="InterPro" id="IPR030397">
    <property type="entry name" value="SEPARIN_core_dom"/>
</dbReference>
<dbReference type="SUPFAM" id="SSF48452">
    <property type="entry name" value="TPR-like"/>
    <property type="match status" value="1"/>
</dbReference>
<dbReference type="GO" id="GO:0005634">
    <property type="term" value="C:nucleus"/>
    <property type="evidence" value="ECO:0007669"/>
    <property type="project" value="InterPro"/>
</dbReference>
<feature type="region of interest" description="Disordered" evidence="5">
    <location>
        <begin position="2137"/>
        <end position="2160"/>
    </location>
</feature>
<feature type="domain" description="Peptidase C50" evidence="6">
    <location>
        <begin position="1958"/>
        <end position="2065"/>
    </location>
</feature>
<dbReference type="InterPro" id="IPR005314">
    <property type="entry name" value="Peptidase_C50"/>
</dbReference>
<dbReference type="GO" id="GO:0044732">
    <property type="term" value="C:mitotic spindle pole body"/>
    <property type="evidence" value="ECO:0007669"/>
    <property type="project" value="TreeGrafter"/>
</dbReference>
<gene>
    <name evidence="7" type="ORF">BDV95DRAFT_501821</name>
</gene>
<keyword evidence="3" id="KW-0378">Hydrolase</keyword>
<feature type="region of interest" description="Disordered" evidence="5">
    <location>
        <begin position="1359"/>
        <end position="1425"/>
    </location>
</feature>
<comment type="caution">
    <text evidence="7">The sequence shown here is derived from an EMBL/GenBank/DDBJ whole genome shotgun (WGS) entry which is preliminary data.</text>
</comment>
<evidence type="ECO:0000313" key="7">
    <source>
        <dbReference type="EMBL" id="KAF2868022.1"/>
    </source>
</evidence>
<dbReference type="PANTHER" id="PTHR12792:SF0">
    <property type="entry name" value="SEPARIN"/>
    <property type="match status" value="1"/>
</dbReference>
<evidence type="ECO:0000256" key="4">
    <source>
        <dbReference type="ARBA" id="ARBA00022829"/>
    </source>
</evidence>